<evidence type="ECO:0008006" key="4">
    <source>
        <dbReference type="Google" id="ProtNLM"/>
    </source>
</evidence>
<feature type="region of interest" description="Disordered" evidence="1">
    <location>
        <begin position="1"/>
        <end position="47"/>
    </location>
</feature>
<proteinExistence type="predicted"/>
<dbReference type="AlphaFoldDB" id="A0AAP0PNV2"/>
<evidence type="ECO:0000313" key="3">
    <source>
        <dbReference type="Proteomes" id="UP001419268"/>
    </source>
</evidence>
<keyword evidence="3" id="KW-1185">Reference proteome</keyword>
<gene>
    <name evidence="2" type="ORF">Scep_008121</name>
</gene>
<evidence type="ECO:0000256" key="1">
    <source>
        <dbReference type="SAM" id="MobiDB-lite"/>
    </source>
</evidence>
<protein>
    <recommendedName>
        <fullName evidence="4">Programmed cell death protein 4</fullName>
    </recommendedName>
</protein>
<reference evidence="2 3" key="1">
    <citation type="submission" date="2024-01" db="EMBL/GenBank/DDBJ databases">
        <title>Genome assemblies of Stephania.</title>
        <authorList>
            <person name="Yang L."/>
        </authorList>
    </citation>
    <scope>NUCLEOTIDE SEQUENCE [LARGE SCALE GENOMIC DNA]</scope>
    <source>
        <strain evidence="2">JXDWG</strain>
        <tissue evidence="2">Leaf</tissue>
    </source>
</reference>
<evidence type="ECO:0000313" key="2">
    <source>
        <dbReference type="EMBL" id="KAK9149364.1"/>
    </source>
</evidence>
<organism evidence="2 3">
    <name type="scientific">Stephania cephalantha</name>
    <dbReference type="NCBI Taxonomy" id="152367"/>
    <lineage>
        <taxon>Eukaryota</taxon>
        <taxon>Viridiplantae</taxon>
        <taxon>Streptophyta</taxon>
        <taxon>Embryophyta</taxon>
        <taxon>Tracheophyta</taxon>
        <taxon>Spermatophyta</taxon>
        <taxon>Magnoliopsida</taxon>
        <taxon>Ranunculales</taxon>
        <taxon>Menispermaceae</taxon>
        <taxon>Menispermoideae</taxon>
        <taxon>Cissampelideae</taxon>
        <taxon>Stephania</taxon>
    </lineage>
</organism>
<comment type="caution">
    <text evidence="2">The sequence shown here is derived from an EMBL/GenBank/DDBJ whole genome shotgun (WGS) entry which is preliminary data.</text>
</comment>
<accession>A0AAP0PNV2</accession>
<name>A0AAP0PNV2_9MAGN</name>
<dbReference type="Proteomes" id="UP001419268">
    <property type="component" value="Unassembled WGS sequence"/>
</dbReference>
<sequence length="94" mass="9446">MRSSGKSNKGGGGASRRSGGPEARKDRRSGSGMSGSPKKGGHGGKFTWVGPDGRLGFSDSAAAVAAVVDAKDPNFEDPEEAEEESRVVAVAAAV</sequence>
<dbReference type="EMBL" id="JBBNAG010000003">
    <property type="protein sequence ID" value="KAK9149364.1"/>
    <property type="molecule type" value="Genomic_DNA"/>
</dbReference>